<keyword evidence="6 17" id="KW-0561">Oxygen transport</keyword>
<comment type="similarity">
    <text evidence="1 17">In the C-terminal section; belongs to the flavoprotein pyridine nucleotide cytochrome reductase family.</text>
</comment>
<dbReference type="InterPro" id="IPR017938">
    <property type="entry name" value="Riboflavin_synthase-like_b-brl"/>
</dbReference>
<dbReference type="SUPFAM" id="SSF63380">
    <property type="entry name" value="Riboflavin synthase domain-like"/>
    <property type="match status" value="1"/>
</dbReference>
<keyword evidence="11 17" id="KW-0560">Oxidoreductase</keyword>
<dbReference type="Pfam" id="PF00175">
    <property type="entry name" value="NAD_binding_1"/>
    <property type="match status" value="1"/>
</dbReference>
<dbReference type="KEGG" id="apes:FOC84_01080"/>
<dbReference type="InterPro" id="IPR012292">
    <property type="entry name" value="Globin/Proto"/>
</dbReference>
<dbReference type="GO" id="GO:0019825">
    <property type="term" value="F:oxygen binding"/>
    <property type="evidence" value="ECO:0007669"/>
    <property type="project" value="InterPro"/>
</dbReference>
<dbReference type="NCBIfam" id="NF009805">
    <property type="entry name" value="PRK13289.1"/>
    <property type="match status" value="1"/>
</dbReference>
<evidence type="ECO:0000256" key="14">
    <source>
        <dbReference type="ARBA" id="ARBA00025094"/>
    </source>
</evidence>
<reference evidence="20 21" key="1">
    <citation type="submission" date="2020-05" db="EMBL/GenBank/DDBJ databases">
        <title>FDA dAtabase for Regulatory Grade micrObial Sequences (FDA-ARGOS): Supporting development and validation of Infectious Disease Dx tests.</title>
        <authorList>
            <person name="Sproer C."/>
            <person name="Gronow S."/>
            <person name="Severitt S."/>
            <person name="Schroder I."/>
            <person name="Tallon L."/>
            <person name="Sadzewicz L."/>
            <person name="Zhao X."/>
            <person name="Vavikolanu K."/>
            <person name="Mehta A."/>
            <person name="Aluvathingal J."/>
            <person name="Nadendla S."/>
            <person name="Myers T."/>
            <person name="Yan Y."/>
            <person name="Sichtig H."/>
        </authorList>
    </citation>
    <scope>NUCLEOTIDE SEQUENCE [LARGE SCALE GENOMIC DNA]</scope>
    <source>
        <strain evidence="20 21">FDAARGOS_790</strain>
    </source>
</reference>
<feature type="binding site" description="proximal binding residue" evidence="17">
    <location>
        <position position="85"/>
    </location>
    <ligand>
        <name>heme b</name>
        <dbReference type="ChEBI" id="CHEBI:60344"/>
    </ligand>
    <ligandPart>
        <name>Fe</name>
        <dbReference type="ChEBI" id="CHEBI:18248"/>
    </ligandPart>
</feature>
<feature type="site" description="Involved in heme-bound ligand stabilization and O-O bond activation" evidence="17">
    <location>
        <position position="29"/>
    </location>
</feature>
<keyword evidence="4 17" id="KW-0216">Detoxification</keyword>
<dbReference type="GO" id="GO:0071500">
    <property type="term" value="P:cellular response to nitrosative stress"/>
    <property type="evidence" value="ECO:0007669"/>
    <property type="project" value="TreeGrafter"/>
</dbReference>
<evidence type="ECO:0000256" key="17">
    <source>
        <dbReference type="HAMAP-Rule" id="MF_01252"/>
    </source>
</evidence>
<comment type="caution">
    <text evidence="17">Lacks conserved residue(s) required for the propagation of feature annotation.</text>
</comment>
<keyword evidence="13 17" id="KW-0520">NAD</keyword>
<evidence type="ECO:0000313" key="20">
    <source>
        <dbReference type="EMBL" id="QKH33606.1"/>
    </source>
</evidence>
<evidence type="ECO:0000256" key="4">
    <source>
        <dbReference type="ARBA" id="ARBA00022575"/>
    </source>
</evidence>
<feature type="domain" description="Globin" evidence="18">
    <location>
        <begin position="1"/>
        <end position="138"/>
    </location>
</feature>
<dbReference type="CDD" id="cd06184">
    <property type="entry name" value="flavohem_like_fad_nad_binding"/>
    <property type="match status" value="1"/>
</dbReference>
<dbReference type="InterPro" id="IPR009050">
    <property type="entry name" value="Globin-like_sf"/>
</dbReference>
<feature type="site" description="Influences the redox potential of the prosthetic heme and FAD groups" evidence="17">
    <location>
        <position position="396"/>
    </location>
</feature>
<evidence type="ECO:0000256" key="5">
    <source>
        <dbReference type="ARBA" id="ARBA00022617"/>
    </source>
</evidence>
<dbReference type="FunFam" id="2.40.30.10:FF:000034">
    <property type="entry name" value="Flavohemoprotein"/>
    <property type="match status" value="1"/>
</dbReference>
<dbReference type="PROSITE" id="PS01033">
    <property type="entry name" value="GLOBIN"/>
    <property type="match status" value="1"/>
</dbReference>
<keyword evidence="10 17" id="KW-0521">NADP</keyword>
<dbReference type="FunFam" id="1.10.490.10:FF:000003">
    <property type="entry name" value="Flavohemoprotein"/>
    <property type="match status" value="1"/>
</dbReference>
<protein>
    <recommendedName>
        <fullName evidence="17">Flavohemoprotein</fullName>
    </recommendedName>
    <alternativeName>
        <fullName evidence="17">Flavohemoglobin</fullName>
    </alternativeName>
    <alternativeName>
        <fullName evidence="17">Hemoglobin-like protein</fullName>
    </alternativeName>
    <alternativeName>
        <fullName evidence="17">Nitric oxide dioxygenase</fullName>
        <shortName evidence="17">NO oxygenase</shortName>
        <shortName evidence="17">NOD</shortName>
        <ecNumber evidence="17">1.14.12.17</ecNumber>
    </alternativeName>
</protein>
<evidence type="ECO:0000256" key="1">
    <source>
        <dbReference type="ARBA" id="ARBA00006401"/>
    </source>
</evidence>
<keyword evidence="7 17" id="KW-0285">Flavoprotein</keyword>
<dbReference type="InterPro" id="IPR001433">
    <property type="entry name" value="OxRdtase_FAD/NAD-bd"/>
</dbReference>
<feature type="binding site" evidence="17">
    <location>
        <begin position="276"/>
        <end position="281"/>
    </location>
    <ligand>
        <name>NADP(+)</name>
        <dbReference type="ChEBI" id="CHEBI:58349"/>
    </ligand>
</feature>
<dbReference type="InterPro" id="IPR023950">
    <property type="entry name" value="Hmp"/>
</dbReference>
<feature type="binding site" evidence="17">
    <location>
        <position position="190"/>
    </location>
    <ligand>
        <name>FAD</name>
        <dbReference type="ChEBI" id="CHEBI:57692"/>
    </ligand>
</feature>
<comment type="catalytic activity">
    <reaction evidence="16 17">
        <text>2 nitric oxide + NADPH + 2 O2 = 2 nitrate + NADP(+) + H(+)</text>
        <dbReference type="Rhea" id="RHEA:19465"/>
        <dbReference type="ChEBI" id="CHEBI:15378"/>
        <dbReference type="ChEBI" id="CHEBI:15379"/>
        <dbReference type="ChEBI" id="CHEBI:16480"/>
        <dbReference type="ChEBI" id="CHEBI:17632"/>
        <dbReference type="ChEBI" id="CHEBI:57783"/>
        <dbReference type="ChEBI" id="CHEBI:58349"/>
        <dbReference type="EC" id="1.14.12.17"/>
    </reaction>
</comment>
<evidence type="ECO:0000256" key="13">
    <source>
        <dbReference type="ARBA" id="ARBA00023027"/>
    </source>
</evidence>
<keyword evidence="21" id="KW-1185">Reference proteome</keyword>
<dbReference type="Pfam" id="PF00970">
    <property type="entry name" value="FAD_binding_6"/>
    <property type="match status" value="1"/>
</dbReference>
<dbReference type="GO" id="GO:0071949">
    <property type="term" value="F:FAD binding"/>
    <property type="evidence" value="ECO:0007669"/>
    <property type="project" value="InterPro"/>
</dbReference>
<dbReference type="InterPro" id="IPR008333">
    <property type="entry name" value="Cbr1-like_FAD-bd_dom"/>
</dbReference>
<evidence type="ECO:0000256" key="11">
    <source>
        <dbReference type="ARBA" id="ARBA00023002"/>
    </source>
</evidence>
<comment type="cofactor">
    <cofactor evidence="17">
        <name>FAD</name>
        <dbReference type="ChEBI" id="CHEBI:57692"/>
    </cofactor>
    <text evidence="17">Binds 1 FAD per subunit.</text>
</comment>
<evidence type="ECO:0000256" key="8">
    <source>
        <dbReference type="ARBA" id="ARBA00022723"/>
    </source>
</evidence>
<evidence type="ECO:0000256" key="7">
    <source>
        <dbReference type="ARBA" id="ARBA00022630"/>
    </source>
</evidence>
<dbReference type="Gene3D" id="3.40.50.80">
    <property type="entry name" value="Nucleotide-binding domain of ferredoxin-NADP reductase (FNR) module"/>
    <property type="match status" value="1"/>
</dbReference>
<dbReference type="PANTHER" id="PTHR43396:SF3">
    <property type="entry name" value="FLAVOHEMOPROTEIN"/>
    <property type="match status" value="1"/>
</dbReference>
<comment type="function">
    <text evidence="14 17">Is involved in NO detoxification in an aerobic process, termed nitric oxide dioxygenase (NOD) reaction that utilizes O(2) and NAD(P)H to convert NO to nitrate, which protects the bacterium from various noxious nitrogen compounds. Therefore, plays a central role in the inducible response to nitrosative stress.</text>
</comment>
<keyword evidence="12 17" id="KW-0408">Iron</keyword>
<dbReference type="AlphaFoldDB" id="A0A7D4E0D7"/>
<evidence type="ECO:0000256" key="15">
    <source>
        <dbReference type="ARBA" id="ARBA00048649"/>
    </source>
</evidence>
<organism evidence="20 21">
    <name type="scientific">Achromobacter pestifer</name>
    <dbReference type="NCBI Taxonomy" id="1353889"/>
    <lineage>
        <taxon>Bacteria</taxon>
        <taxon>Pseudomonadati</taxon>
        <taxon>Pseudomonadota</taxon>
        <taxon>Betaproteobacteria</taxon>
        <taxon>Burkholderiales</taxon>
        <taxon>Alcaligenaceae</taxon>
        <taxon>Achromobacter</taxon>
    </lineage>
</organism>
<keyword evidence="3 17" id="KW-0813">Transport</keyword>
<dbReference type="GO" id="GO:0046210">
    <property type="term" value="P:nitric oxide catabolic process"/>
    <property type="evidence" value="ECO:0007669"/>
    <property type="project" value="TreeGrafter"/>
</dbReference>
<comment type="similarity">
    <text evidence="2 17">Belongs to the globin family. Two-domain flavohemoproteins subfamily.</text>
</comment>
<comment type="cofactor">
    <cofactor evidence="17">
        <name>heme b</name>
        <dbReference type="ChEBI" id="CHEBI:60344"/>
    </cofactor>
    <text evidence="17">Binds 1 heme b (iron(II)-protoporphyrin IX) group per subunit.</text>
</comment>
<evidence type="ECO:0000256" key="16">
    <source>
        <dbReference type="ARBA" id="ARBA00049433"/>
    </source>
</evidence>
<evidence type="ECO:0000259" key="19">
    <source>
        <dbReference type="PROSITE" id="PS51384"/>
    </source>
</evidence>
<feature type="domain" description="FAD-binding FR-type" evidence="19">
    <location>
        <begin position="152"/>
        <end position="263"/>
    </location>
</feature>
<evidence type="ECO:0000256" key="3">
    <source>
        <dbReference type="ARBA" id="ARBA00022448"/>
    </source>
</evidence>
<dbReference type="Gene3D" id="2.40.30.10">
    <property type="entry name" value="Translation factors"/>
    <property type="match status" value="1"/>
</dbReference>
<evidence type="ECO:0000256" key="9">
    <source>
        <dbReference type="ARBA" id="ARBA00022827"/>
    </source>
</evidence>
<comment type="catalytic activity">
    <reaction evidence="15 17">
        <text>2 nitric oxide + NADH + 2 O2 = 2 nitrate + NAD(+) + H(+)</text>
        <dbReference type="Rhea" id="RHEA:19469"/>
        <dbReference type="ChEBI" id="CHEBI:15378"/>
        <dbReference type="ChEBI" id="CHEBI:15379"/>
        <dbReference type="ChEBI" id="CHEBI:16480"/>
        <dbReference type="ChEBI" id="CHEBI:17632"/>
        <dbReference type="ChEBI" id="CHEBI:57540"/>
        <dbReference type="ChEBI" id="CHEBI:57945"/>
        <dbReference type="EC" id="1.14.12.17"/>
    </reaction>
</comment>
<dbReference type="CDD" id="cd14779">
    <property type="entry name" value="FHP_Ae-globin-like"/>
    <property type="match status" value="1"/>
</dbReference>
<dbReference type="GO" id="GO:0009636">
    <property type="term" value="P:response to toxic substance"/>
    <property type="evidence" value="ECO:0007669"/>
    <property type="project" value="UniProtKB-KW"/>
</dbReference>
<keyword evidence="8 17" id="KW-0479">Metal-binding</keyword>
<evidence type="ECO:0000256" key="10">
    <source>
        <dbReference type="ARBA" id="ARBA00022857"/>
    </source>
</evidence>
<name>A0A7D4E0D7_9BURK</name>
<dbReference type="FunFam" id="3.40.50.80:FF:000010">
    <property type="entry name" value="Flavohemoprotein"/>
    <property type="match status" value="1"/>
</dbReference>
<keyword evidence="5 17" id="KW-0349">Heme</keyword>
<evidence type="ECO:0000313" key="21">
    <source>
        <dbReference type="Proteomes" id="UP000500970"/>
    </source>
</evidence>
<feature type="active site" description="Charge relay system" evidence="17">
    <location>
        <position position="137"/>
    </location>
</feature>
<proteinExistence type="inferred from homology"/>
<dbReference type="Pfam" id="PF00042">
    <property type="entry name" value="Globin"/>
    <property type="match status" value="1"/>
</dbReference>
<dbReference type="GO" id="GO:0020037">
    <property type="term" value="F:heme binding"/>
    <property type="evidence" value="ECO:0007669"/>
    <property type="project" value="InterPro"/>
</dbReference>
<sequence>MLSPQIRALVKGTAPVLKTHGVALTKHFYARMFRHNPELKHVFNQGHQAGGEQQQALAGAVAAYAEHIDDPSVLMPVVTRIVHKHVSLGIRPEHYQIVGKHLLASISEVLGEAATEELLAAWAAAYGQLADLLIAEEARLYAESAAKPGGWTGWRAFRVVGKQRESAEITSFYLAPADGGEVPAYRPGQYVSVRVFVPELGLMQPRQYSLSDAPGQDRLRISVKREAAGADTPAGRVSNALHDRLEEGGVLDVAPPQGDFHLREDGNAPVVLLSGGVGLTPMVSILNHLVGLNDERQIRFVHGCRNNSVHAMRDHVNGIAAERANVRKAVFYEEVGHGDQPGRDYDYAGRVDLNAIRDDVIVPGADYYLCGPAGFMRAQREALTGLGVPADRIHAEAFGSGGAPA</sequence>
<gene>
    <name evidence="20" type="primary">hmpA</name>
    <name evidence="17" type="synonym">hmp</name>
    <name evidence="20" type="ORF">FOC84_01080</name>
</gene>
<comment type="domain">
    <text evidence="17">Consists of two distinct domains; an N-terminal heme-containing oxygen-binding domain and a C-terminal reductase domain with binding sites for FAD and NAD(P)H.</text>
</comment>
<dbReference type="GO" id="GO:0008941">
    <property type="term" value="F:nitric oxide dioxygenase NAD(P)H activity"/>
    <property type="evidence" value="ECO:0007669"/>
    <property type="project" value="UniProtKB-UniRule"/>
</dbReference>
<dbReference type="EMBL" id="CP053985">
    <property type="protein sequence ID" value="QKH33606.1"/>
    <property type="molecule type" value="Genomic_DNA"/>
</dbReference>
<dbReference type="InterPro" id="IPR039261">
    <property type="entry name" value="FNR_nucleotide-bd"/>
</dbReference>
<evidence type="ECO:0000256" key="2">
    <source>
        <dbReference type="ARBA" id="ARBA00008414"/>
    </source>
</evidence>
<feature type="active site" description="Charge relay system" evidence="17">
    <location>
        <position position="95"/>
    </location>
</feature>
<dbReference type="Gene3D" id="1.10.490.10">
    <property type="entry name" value="Globins"/>
    <property type="match status" value="1"/>
</dbReference>
<dbReference type="HAMAP" id="MF_01252">
    <property type="entry name" value="Hmp"/>
    <property type="match status" value="1"/>
</dbReference>
<feature type="binding site" evidence="17">
    <location>
        <begin position="206"/>
        <end position="209"/>
    </location>
    <ligand>
        <name>FAD</name>
        <dbReference type="ChEBI" id="CHEBI:57692"/>
    </ligand>
</feature>
<dbReference type="SUPFAM" id="SSF46458">
    <property type="entry name" value="Globin-like"/>
    <property type="match status" value="1"/>
</dbReference>
<dbReference type="EC" id="1.14.12.17" evidence="17"/>
<keyword evidence="9 17" id="KW-0274">FAD</keyword>
<evidence type="ECO:0000256" key="6">
    <source>
        <dbReference type="ARBA" id="ARBA00022621"/>
    </source>
</evidence>
<evidence type="ECO:0000256" key="12">
    <source>
        <dbReference type="ARBA" id="ARBA00023004"/>
    </source>
</evidence>
<dbReference type="PROSITE" id="PS51384">
    <property type="entry name" value="FAD_FR"/>
    <property type="match status" value="1"/>
</dbReference>
<feature type="site" description="Influences the redox potential of the prosthetic heme and FAD groups" evidence="17">
    <location>
        <position position="84"/>
    </location>
</feature>
<dbReference type="SUPFAM" id="SSF52343">
    <property type="entry name" value="Ferredoxin reductase-like, C-terminal NADP-linked domain"/>
    <property type="match status" value="1"/>
</dbReference>
<dbReference type="InterPro" id="IPR017927">
    <property type="entry name" value="FAD-bd_FR_type"/>
</dbReference>
<dbReference type="InterPro" id="IPR000971">
    <property type="entry name" value="Globin"/>
</dbReference>
<accession>A0A7D4E0D7</accession>
<dbReference type="GO" id="GO:0046872">
    <property type="term" value="F:metal ion binding"/>
    <property type="evidence" value="ECO:0007669"/>
    <property type="project" value="UniProtKB-KW"/>
</dbReference>
<evidence type="ECO:0000259" key="18">
    <source>
        <dbReference type="PROSITE" id="PS01033"/>
    </source>
</evidence>
<dbReference type="PANTHER" id="PTHR43396">
    <property type="entry name" value="FLAVOHEMOPROTEIN"/>
    <property type="match status" value="1"/>
</dbReference>
<dbReference type="RefSeq" id="WP_173142803.1">
    <property type="nucleotide sequence ID" value="NZ_CP053985.1"/>
</dbReference>
<dbReference type="GO" id="GO:0005344">
    <property type="term" value="F:oxygen carrier activity"/>
    <property type="evidence" value="ECO:0007669"/>
    <property type="project" value="UniProtKB-UniRule"/>
</dbReference>
<dbReference type="Proteomes" id="UP000500970">
    <property type="component" value="Chromosome"/>
</dbReference>
<feature type="region of interest" description="Reductase" evidence="17">
    <location>
        <begin position="149"/>
        <end position="405"/>
    </location>
</feature>